<reference evidence="1" key="1">
    <citation type="submission" date="2014-09" db="EMBL/GenBank/DDBJ databases">
        <authorList>
            <person name="Magalhaes I.L.F."/>
            <person name="Oliveira U."/>
            <person name="Santos F.R."/>
            <person name="Vidigal T.H.D.A."/>
            <person name="Brescovit A.D."/>
            <person name="Santos A.J."/>
        </authorList>
    </citation>
    <scope>NUCLEOTIDE SEQUENCE</scope>
    <source>
        <tissue evidence="1">Shoot tissue taken approximately 20 cm above the soil surface</tissue>
    </source>
</reference>
<protein>
    <recommendedName>
        <fullName evidence="2">F-box associated domain-containing protein</fullName>
    </recommendedName>
</protein>
<name>A0A0A9D9M3_ARUDO</name>
<sequence>MPLNLVCVKKVQDGSCQLVNPATGVVYHVPKDLAEEHMALKLNPYDYTEDLYLLGRVACTGEYKVLRKVMFSHDDHYGFLYEVCTLSRSHHARWRKMQGHPDSFGWSKMGSVIIDGVAYFLIDGAFLAAVVGTQAFERDCIASFDLETEQWRPNIKGPQSIFLHNAVDVHNNHHMPNRKQLTLANLNGSLVMVHDRLPIWIYGFW</sequence>
<evidence type="ECO:0000313" key="1">
    <source>
        <dbReference type="EMBL" id="JAD82365.1"/>
    </source>
</evidence>
<dbReference type="EMBL" id="GBRH01215530">
    <property type="protein sequence ID" value="JAD82365.1"/>
    <property type="molecule type" value="Transcribed_RNA"/>
</dbReference>
<dbReference type="PANTHER" id="PTHR31111">
    <property type="entry name" value="BNAA05G37150D PROTEIN-RELATED"/>
    <property type="match status" value="1"/>
</dbReference>
<proteinExistence type="predicted"/>
<evidence type="ECO:0008006" key="2">
    <source>
        <dbReference type="Google" id="ProtNLM"/>
    </source>
</evidence>
<dbReference type="AlphaFoldDB" id="A0A0A9D9M3"/>
<accession>A0A0A9D9M3</accession>
<reference evidence="1" key="2">
    <citation type="journal article" date="2015" name="Data Brief">
        <title>Shoot transcriptome of the giant reed, Arundo donax.</title>
        <authorList>
            <person name="Barrero R.A."/>
            <person name="Guerrero F.D."/>
            <person name="Moolhuijzen P."/>
            <person name="Goolsby J.A."/>
            <person name="Tidwell J."/>
            <person name="Bellgard S.E."/>
            <person name="Bellgard M.I."/>
        </authorList>
    </citation>
    <scope>NUCLEOTIDE SEQUENCE</scope>
    <source>
        <tissue evidence="1">Shoot tissue taken approximately 20 cm above the soil surface</tissue>
    </source>
</reference>
<dbReference type="PANTHER" id="PTHR31111:SF133">
    <property type="entry name" value="OS07G0196600 PROTEIN"/>
    <property type="match status" value="1"/>
</dbReference>
<organism evidence="1">
    <name type="scientific">Arundo donax</name>
    <name type="common">Giant reed</name>
    <name type="synonym">Donax arundinaceus</name>
    <dbReference type="NCBI Taxonomy" id="35708"/>
    <lineage>
        <taxon>Eukaryota</taxon>
        <taxon>Viridiplantae</taxon>
        <taxon>Streptophyta</taxon>
        <taxon>Embryophyta</taxon>
        <taxon>Tracheophyta</taxon>
        <taxon>Spermatophyta</taxon>
        <taxon>Magnoliopsida</taxon>
        <taxon>Liliopsida</taxon>
        <taxon>Poales</taxon>
        <taxon>Poaceae</taxon>
        <taxon>PACMAD clade</taxon>
        <taxon>Arundinoideae</taxon>
        <taxon>Arundineae</taxon>
        <taxon>Arundo</taxon>
    </lineage>
</organism>